<evidence type="ECO:0000256" key="1">
    <source>
        <dbReference type="SAM" id="MobiDB-lite"/>
    </source>
</evidence>
<name>A0A218UNQ9_9PASE</name>
<protein>
    <submittedName>
        <fullName evidence="2">Uncharacterized protein</fullName>
    </submittedName>
</protein>
<evidence type="ECO:0000313" key="2">
    <source>
        <dbReference type="EMBL" id="OWK55181.1"/>
    </source>
</evidence>
<keyword evidence="3" id="KW-1185">Reference proteome</keyword>
<comment type="caution">
    <text evidence="2">The sequence shown here is derived from an EMBL/GenBank/DDBJ whole genome shotgun (WGS) entry which is preliminary data.</text>
</comment>
<dbReference type="Proteomes" id="UP000197619">
    <property type="component" value="Unassembled WGS sequence"/>
</dbReference>
<proteinExistence type="predicted"/>
<organism evidence="2 3">
    <name type="scientific">Lonchura striata</name>
    <name type="common">white-rumped munia</name>
    <dbReference type="NCBI Taxonomy" id="40157"/>
    <lineage>
        <taxon>Eukaryota</taxon>
        <taxon>Metazoa</taxon>
        <taxon>Chordata</taxon>
        <taxon>Craniata</taxon>
        <taxon>Vertebrata</taxon>
        <taxon>Euteleostomi</taxon>
        <taxon>Archelosauria</taxon>
        <taxon>Archosauria</taxon>
        <taxon>Dinosauria</taxon>
        <taxon>Saurischia</taxon>
        <taxon>Theropoda</taxon>
        <taxon>Coelurosauria</taxon>
        <taxon>Aves</taxon>
        <taxon>Neognathae</taxon>
        <taxon>Neoaves</taxon>
        <taxon>Telluraves</taxon>
        <taxon>Australaves</taxon>
        <taxon>Passeriformes</taxon>
        <taxon>Passeroidea</taxon>
        <taxon>Estrildidae</taxon>
        <taxon>Estrildinae</taxon>
        <taxon>Lonchura</taxon>
    </lineage>
</organism>
<evidence type="ECO:0000313" key="3">
    <source>
        <dbReference type="Proteomes" id="UP000197619"/>
    </source>
</evidence>
<feature type="region of interest" description="Disordered" evidence="1">
    <location>
        <begin position="1"/>
        <end position="26"/>
    </location>
</feature>
<accession>A0A218UNQ9</accession>
<dbReference type="AlphaFoldDB" id="A0A218UNQ9"/>
<reference evidence="2 3" key="1">
    <citation type="submission" date="2017-05" db="EMBL/GenBank/DDBJ databases">
        <title>Genome of assembly of the Bengalese finch, Lonchura striata domestica.</title>
        <authorList>
            <person name="Colquitt B.M."/>
            <person name="Brainard M.S."/>
        </authorList>
    </citation>
    <scope>NUCLEOTIDE SEQUENCE [LARGE SCALE GENOMIC DNA]</scope>
    <source>
        <strain evidence="2">White83orange57</strain>
    </source>
</reference>
<sequence>MEWPQRPLRKKKIKESSSLQGKSKVK</sequence>
<feature type="compositionally biased region" description="Polar residues" evidence="1">
    <location>
        <begin position="16"/>
        <end position="26"/>
    </location>
</feature>
<gene>
    <name evidence="2" type="ORF">RLOC_00012094</name>
</gene>
<dbReference type="EMBL" id="MUZQ01000213">
    <property type="protein sequence ID" value="OWK55181.1"/>
    <property type="molecule type" value="Genomic_DNA"/>
</dbReference>